<keyword evidence="3" id="KW-1185">Reference proteome</keyword>
<dbReference type="InterPro" id="IPR050951">
    <property type="entry name" value="Retrovirus_Pol_polyprotein"/>
</dbReference>
<gene>
    <name evidence="2" type="ORF">V8G54_015190</name>
</gene>
<reference evidence="2 3" key="1">
    <citation type="journal article" date="2023" name="Life. Sci Alliance">
        <title>Evolutionary insights into 3D genome organization and epigenetic landscape of Vigna mungo.</title>
        <authorList>
            <person name="Junaid A."/>
            <person name="Singh B."/>
            <person name="Bhatia S."/>
        </authorList>
    </citation>
    <scope>NUCLEOTIDE SEQUENCE [LARGE SCALE GENOMIC DNA]</scope>
    <source>
        <strain evidence="2">Urdbean</strain>
    </source>
</reference>
<evidence type="ECO:0000313" key="2">
    <source>
        <dbReference type="EMBL" id="WVZ10660.1"/>
    </source>
</evidence>
<organism evidence="2 3">
    <name type="scientific">Vigna mungo</name>
    <name type="common">Black gram</name>
    <name type="synonym">Phaseolus mungo</name>
    <dbReference type="NCBI Taxonomy" id="3915"/>
    <lineage>
        <taxon>Eukaryota</taxon>
        <taxon>Viridiplantae</taxon>
        <taxon>Streptophyta</taxon>
        <taxon>Embryophyta</taxon>
        <taxon>Tracheophyta</taxon>
        <taxon>Spermatophyta</taxon>
        <taxon>Magnoliopsida</taxon>
        <taxon>eudicotyledons</taxon>
        <taxon>Gunneridae</taxon>
        <taxon>Pentapetalae</taxon>
        <taxon>rosids</taxon>
        <taxon>fabids</taxon>
        <taxon>Fabales</taxon>
        <taxon>Fabaceae</taxon>
        <taxon>Papilionoideae</taxon>
        <taxon>50 kb inversion clade</taxon>
        <taxon>NPAAA clade</taxon>
        <taxon>indigoferoid/millettioid clade</taxon>
        <taxon>Phaseoleae</taxon>
        <taxon>Vigna</taxon>
    </lineage>
</organism>
<dbReference type="Gene3D" id="3.30.70.270">
    <property type="match status" value="1"/>
</dbReference>
<dbReference type="InterPro" id="IPR023780">
    <property type="entry name" value="Chromo_domain"/>
</dbReference>
<dbReference type="PANTHER" id="PTHR37984:SF5">
    <property type="entry name" value="PROTEIN NYNRIN-LIKE"/>
    <property type="match status" value="1"/>
</dbReference>
<protein>
    <recommendedName>
        <fullName evidence="1">Chromo domain-containing protein</fullName>
    </recommendedName>
</protein>
<feature type="domain" description="Chromo" evidence="1">
    <location>
        <begin position="294"/>
        <end position="328"/>
    </location>
</feature>
<accession>A0AAQ3NKR8</accession>
<evidence type="ECO:0000259" key="1">
    <source>
        <dbReference type="PROSITE" id="PS50013"/>
    </source>
</evidence>
<evidence type="ECO:0000313" key="3">
    <source>
        <dbReference type="Proteomes" id="UP001374535"/>
    </source>
</evidence>
<name>A0AAQ3NKR8_VIGMU</name>
<dbReference type="EMBL" id="CP144696">
    <property type="protein sequence ID" value="WVZ10660.1"/>
    <property type="molecule type" value="Genomic_DNA"/>
</dbReference>
<dbReference type="SMART" id="SM00298">
    <property type="entry name" value="CHROMO"/>
    <property type="match status" value="1"/>
</dbReference>
<dbReference type="InterPro" id="IPR000953">
    <property type="entry name" value="Chromo/chromo_shadow_dom"/>
</dbReference>
<dbReference type="Proteomes" id="UP001374535">
    <property type="component" value="Chromosome 5"/>
</dbReference>
<dbReference type="PROSITE" id="PS50013">
    <property type="entry name" value="CHROMO_2"/>
    <property type="match status" value="1"/>
</dbReference>
<dbReference type="InterPro" id="IPR043502">
    <property type="entry name" value="DNA/RNA_pol_sf"/>
</dbReference>
<dbReference type="InterPro" id="IPR016197">
    <property type="entry name" value="Chromo-like_dom_sf"/>
</dbReference>
<dbReference type="InterPro" id="IPR043128">
    <property type="entry name" value="Rev_trsase/Diguanyl_cyclase"/>
</dbReference>
<dbReference type="SUPFAM" id="SSF56672">
    <property type="entry name" value="DNA/RNA polymerases"/>
    <property type="match status" value="1"/>
</dbReference>
<dbReference type="PANTHER" id="PTHR37984">
    <property type="entry name" value="PROTEIN CBG26694"/>
    <property type="match status" value="1"/>
</dbReference>
<sequence length="376" mass="43188">MDGGSDKVGRFKRKNDTVLLGRQVSRIRTREVGNPNKKKGIRTLKNECERVNKKKCNFAKDAIEYLDHVILGAGVLANPKKIEAMWKWPTPKDVTVLRGCLGLVGYFRRFVQGYRTIVKPLTQLLRKDAFQCAKENQQAFTILKKALSCLPTLVEFWFNTNYNTFSQMTPFKVLYGCDSSLILKGTTIPSKAARDAISKELKENLCEAQEKNKLQANKDRRDVVYNEGDWVFLRIQPYRLKSLSQKRNEKLSPRYYGLIKSWNELGSHEFGAIRSTCTPYAIYFHMFAKYMVEVTLEKLLDICQNATSEMEVLLKWKQLPESENSWESADVITIEFLSFHLEDKVKLQGRAVFPNHVVELGCQVDVKLGCRTGMSS</sequence>
<dbReference type="Pfam" id="PF00385">
    <property type="entry name" value="Chromo"/>
    <property type="match status" value="1"/>
</dbReference>
<dbReference type="SUPFAM" id="SSF54160">
    <property type="entry name" value="Chromo domain-like"/>
    <property type="match status" value="1"/>
</dbReference>
<proteinExistence type="predicted"/>
<dbReference type="AlphaFoldDB" id="A0AAQ3NKR8"/>